<dbReference type="Proteomes" id="UP001501676">
    <property type="component" value="Unassembled WGS sequence"/>
</dbReference>
<feature type="domain" description="DUF7144" evidence="2">
    <location>
        <begin position="28"/>
        <end position="142"/>
    </location>
</feature>
<sequence length="146" mass="15968">MTDARAGSDRLSSAPTEQRRQTGWVGLVAFAGMLLLMVGSFQIFEGIVALFRDEFYLVGSSGLMLPIDLTAWAWIHLLVGVIAFAAGFGMLYGQMWARVLGIVFAVISALSHLLFGAAYPIWSIIIVTVDVLIIYALTVHGREVKY</sequence>
<dbReference type="RefSeq" id="WP_345729104.1">
    <property type="nucleotide sequence ID" value="NZ_BAAAYN010000023.1"/>
</dbReference>
<keyword evidence="1" id="KW-0812">Transmembrane</keyword>
<keyword evidence="4" id="KW-1185">Reference proteome</keyword>
<evidence type="ECO:0000256" key="1">
    <source>
        <dbReference type="SAM" id="Phobius"/>
    </source>
</evidence>
<comment type="caution">
    <text evidence="3">The sequence shown here is derived from an EMBL/GenBank/DDBJ whole genome shotgun (WGS) entry which is preliminary data.</text>
</comment>
<feature type="transmembrane region" description="Helical" evidence="1">
    <location>
        <begin position="121"/>
        <end position="139"/>
    </location>
</feature>
<evidence type="ECO:0000259" key="2">
    <source>
        <dbReference type="Pfam" id="PF23636"/>
    </source>
</evidence>
<name>A0ABP6SZQ4_9ACTN</name>
<keyword evidence="1" id="KW-1133">Transmembrane helix</keyword>
<protein>
    <submittedName>
        <fullName evidence="3">Membrane protein</fullName>
    </submittedName>
</protein>
<dbReference type="Pfam" id="PF23636">
    <property type="entry name" value="DUF7144"/>
    <property type="match status" value="1"/>
</dbReference>
<evidence type="ECO:0000313" key="3">
    <source>
        <dbReference type="EMBL" id="GAA3388344.1"/>
    </source>
</evidence>
<dbReference type="EMBL" id="BAAAYN010000023">
    <property type="protein sequence ID" value="GAA3388344.1"/>
    <property type="molecule type" value="Genomic_DNA"/>
</dbReference>
<keyword evidence="1" id="KW-0472">Membrane</keyword>
<feature type="transmembrane region" description="Helical" evidence="1">
    <location>
        <begin position="24"/>
        <end position="51"/>
    </location>
</feature>
<organism evidence="3 4">
    <name type="scientific">Cryptosporangium minutisporangium</name>
    <dbReference type="NCBI Taxonomy" id="113569"/>
    <lineage>
        <taxon>Bacteria</taxon>
        <taxon>Bacillati</taxon>
        <taxon>Actinomycetota</taxon>
        <taxon>Actinomycetes</taxon>
        <taxon>Cryptosporangiales</taxon>
        <taxon>Cryptosporangiaceae</taxon>
        <taxon>Cryptosporangium</taxon>
    </lineage>
</organism>
<accession>A0ABP6SZQ4</accession>
<reference evidence="4" key="1">
    <citation type="journal article" date="2019" name="Int. J. Syst. Evol. Microbiol.">
        <title>The Global Catalogue of Microorganisms (GCM) 10K type strain sequencing project: providing services to taxonomists for standard genome sequencing and annotation.</title>
        <authorList>
            <consortium name="The Broad Institute Genomics Platform"/>
            <consortium name="The Broad Institute Genome Sequencing Center for Infectious Disease"/>
            <person name="Wu L."/>
            <person name="Ma J."/>
        </authorList>
    </citation>
    <scope>NUCLEOTIDE SEQUENCE [LARGE SCALE GENOMIC DNA]</scope>
    <source>
        <strain evidence="4">JCM 9458</strain>
    </source>
</reference>
<proteinExistence type="predicted"/>
<feature type="transmembrane region" description="Helical" evidence="1">
    <location>
        <begin position="99"/>
        <end position="115"/>
    </location>
</feature>
<evidence type="ECO:0000313" key="4">
    <source>
        <dbReference type="Proteomes" id="UP001501676"/>
    </source>
</evidence>
<dbReference type="InterPro" id="IPR055568">
    <property type="entry name" value="DUF7144"/>
</dbReference>
<feature type="transmembrane region" description="Helical" evidence="1">
    <location>
        <begin position="71"/>
        <end position="92"/>
    </location>
</feature>
<gene>
    <name evidence="3" type="ORF">GCM10020369_34160</name>
</gene>